<dbReference type="SUPFAM" id="SSF53223">
    <property type="entry name" value="Aminoacid dehydrogenase-like, N-terminal domain"/>
    <property type="match status" value="1"/>
</dbReference>
<evidence type="ECO:0000313" key="10">
    <source>
        <dbReference type="EMBL" id="PSL43640.1"/>
    </source>
</evidence>
<dbReference type="InterPro" id="IPR046346">
    <property type="entry name" value="Aminoacid_DH-like_N_sf"/>
</dbReference>
<dbReference type="OrthoDB" id="9803297at2"/>
<dbReference type="InterPro" id="IPR033922">
    <property type="entry name" value="NAD_bind_Glu_DH"/>
</dbReference>
<dbReference type="Pfam" id="PF00208">
    <property type="entry name" value="ELFV_dehydrog"/>
    <property type="match status" value="1"/>
</dbReference>
<accession>A0A2P8HBN4</accession>
<evidence type="ECO:0000256" key="4">
    <source>
        <dbReference type="PIRNR" id="PIRNR000185"/>
    </source>
</evidence>
<feature type="binding site" evidence="6">
    <location>
        <position position="202"/>
    </location>
    <ligand>
        <name>NAD(+)</name>
        <dbReference type="ChEBI" id="CHEBI:57540"/>
    </ligand>
</feature>
<feature type="binding site" evidence="6">
    <location>
        <position position="105"/>
    </location>
    <ligand>
        <name>substrate</name>
    </ligand>
</feature>
<dbReference type="SUPFAM" id="SSF51735">
    <property type="entry name" value="NAD(P)-binding Rossmann-fold domains"/>
    <property type="match status" value="1"/>
</dbReference>
<dbReference type="InterPro" id="IPR036291">
    <property type="entry name" value="NAD(P)-bd_dom_sf"/>
</dbReference>
<dbReference type="AlphaFoldDB" id="A0A2P8HBN4"/>
<comment type="caution">
    <text evidence="10">The sequence shown here is derived from an EMBL/GenBank/DDBJ whole genome shotgun (WGS) entry which is preliminary data.</text>
</comment>
<dbReference type="GO" id="GO:0004352">
    <property type="term" value="F:glutamate dehydrogenase (NAD+) activity"/>
    <property type="evidence" value="ECO:0007669"/>
    <property type="project" value="TreeGrafter"/>
</dbReference>
<name>A0A2P8HBN4_9BACI</name>
<dbReference type="PROSITE" id="PS00074">
    <property type="entry name" value="GLFV_DEHYDROGENASE"/>
    <property type="match status" value="1"/>
</dbReference>
<evidence type="ECO:0000256" key="5">
    <source>
        <dbReference type="PIRSR" id="PIRSR000185-1"/>
    </source>
</evidence>
<evidence type="ECO:0000256" key="8">
    <source>
        <dbReference type="RuleBase" id="RU004417"/>
    </source>
</evidence>
<evidence type="ECO:0000256" key="6">
    <source>
        <dbReference type="PIRSR" id="PIRSR000185-2"/>
    </source>
</evidence>
<dbReference type="PANTHER" id="PTHR11606">
    <property type="entry name" value="GLUTAMATE DEHYDROGENASE"/>
    <property type="match status" value="1"/>
</dbReference>
<dbReference type="PRINTS" id="PR00082">
    <property type="entry name" value="GLFDHDRGNASE"/>
</dbReference>
<dbReference type="GO" id="GO:0006538">
    <property type="term" value="P:L-glutamate catabolic process"/>
    <property type="evidence" value="ECO:0007669"/>
    <property type="project" value="TreeGrafter"/>
</dbReference>
<feature type="site" description="Important for catalysis" evidence="7">
    <location>
        <position position="157"/>
    </location>
</feature>
<evidence type="ECO:0000256" key="3">
    <source>
        <dbReference type="ARBA" id="ARBA00023002"/>
    </source>
</evidence>
<dbReference type="SMART" id="SM00839">
    <property type="entry name" value="ELFV_dehydrog"/>
    <property type="match status" value="1"/>
</dbReference>
<dbReference type="GO" id="GO:0000166">
    <property type="term" value="F:nucleotide binding"/>
    <property type="evidence" value="ECO:0007669"/>
    <property type="project" value="UniProtKB-KW"/>
</dbReference>
<reference evidence="10 11" key="1">
    <citation type="submission" date="2018-03" db="EMBL/GenBank/DDBJ databases">
        <title>Genomic Encyclopedia of Type Strains, Phase III (KMG-III): the genomes of soil and plant-associated and newly described type strains.</title>
        <authorList>
            <person name="Whitman W."/>
        </authorList>
    </citation>
    <scope>NUCLEOTIDE SEQUENCE [LARGE SCALE GENOMIC DNA]</scope>
    <source>
        <strain evidence="10 11">CGMCC 1.07653</strain>
    </source>
</reference>
<comment type="similarity">
    <text evidence="1 4 8">Belongs to the Glu/Leu/Phe/Val dehydrogenases family.</text>
</comment>
<feature type="binding site" evidence="6">
    <location>
        <position position="81"/>
    </location>
    <ligand>
        <name>substrate</name>
    </ligand>
</feature>
<dbReference type="InterPro" id="IPR014362">
    <property type="entry name" value="Glu_DH"/>
</dbReference>
<evidence type="ECO:0000256" key="1">
    <source>
        <dbReference type="ARBA" id="ARBA00006382"/>
    </source>
</evidence>
<dbReference type="PANTHER" id="PTHR11606:SF13">
    <property type="entry name" value="GLUTAMATE DEHYDROGENASE 1, MITOCHONDRIAL"/>
    <property type="match status" value="1"/>
</dbReference>
<dbReference type="InterPro" id="IPR006097">
    <property type="entry name" value="Glu/Leu/Phe/Val/Trp_DH_dimer"/>
</dbReference>
<dbReference type="InterPro" id="IPR006096">
    <property type="entry name" value="Glu/Leu/Phe/Val/Trp_DH_C"/>
</dbReference>
<dbReference type="CDD" id="cd01076">
    <property type="entry name" value="NAD_bind_1_Glu_DH"/>
    <property type="match status" value="1"/>
</dbReference>
<evidence type="ECO:0000256" key="2">
    <source>
        <dbReference type="ARBA" id="ARBA00012896"/>
    </source>
</evidence>
<protein>
    <recommendedName>
        <fullName evidence="2 4">Glutamate dehydrogenase</fullName>
    </recommendedName>
</protein>
<keyword evidence="6" id="KW-0547">Nucleotide-binding</keyword>
<dbReference type="Gene3D" id="3.40.50.720">
    <property type="entry name" value="NAD(P)-binding Rossmann-like Domain"/>
    <property type="match status" value="1"/>
</dbReference>
<evidence type="ECO:0000256" key="7">
    <source>
        <dbReference type="PIRSR" id="PIRSR000185-3"/>
    </source>
</evidence>
<keyword evidence="6" id="KW-0520">NAD</keyword>
<dbReference type="InterPro" id="IPR006095">
    <property type="entry name" value="Glu/Leu/Phe/Val/Trp_DH"/>
</dbReference>
<feature type="domain" description="Glutamate/phenylalanine/leucine/valine/L-tryptophan dehydrogenase C-terminal" evidence="9">
    <location>
        <begin position="228"/>
        <end position="463"/>
    </location>
</feature>
<dbReference type="RefSeq" id="WP_106589299.1">
    <property type="nucleotide sequence ID" value="NZ_PYAV01000010.1"/>
</dbReference>
<keyword evidence="3 4" id="KW-0560">Oxidoreductase</keyword>
<dbReference type="Pfam" id="PF02812">
    <property type="entry name" value="ELFV_dehydrog_N"/>
    <property type="match status" value="1"/>
</dbReference>
<dbReference type="EMBL" id="PYAV01000010">
    <property type="protein sequence ID" value="PSL43640.1"/>
    <property type="molecule type" value="Genomic_DNA"/>
</dbReference>
<dbReference type="Gene3D" id="3.40.50.10860">
    <property type="entry name" value="Leucine Dehydrogenase, chain A, domain 1"/>
    <property type="match status" value="1"/>
</dbReference>
<feature type="active site" description="Proton donor" evidence="5">
    <location>
        <position position="117"/>
    </location>
</feature>
<dbReference type="Proteomes" id="UP000242310">
    <property type="component" value="Unassembled WGS sequence"/>
</dbReference>
<sequence length="466" mass="52562">MDKESTQQMIQTVIDELVETEDFLDEAKQVDRQEVLRSAGEILQTTDKIIKSYIRVSLEDGGIERIPAFRVQHNNVSGFYKGGIRFNKSVHEEEVENMAILMTIKNALHELPFGGAKGGVYIDPDDYTEKELHLISTRYVERFTPDIGPTHDIPAPDMGTDAHVMDWMVGAFKSIHSGQPYLGSFTGKSIENGGAYGRRESTGVGTFLSYWYLVNEWFPQDKRQEKSGSRSEQCRVLNHLYDKQANDEPIQVAVQGFGNVGHIAALEAVHCKDTRHHVVAVSDKHATNYCEDGLDVDKLNNYKHQTGHLPRNDEELKEAGVSGEVLDDKAVLTVEADVLILAALEDQITADNVDDVQADILVEGANAPVTLEADQHLEKNGKIVVPDILANAGGVHVSYLEWKQNRQSEIFSREQVLDELSKQMKRTLDRVFDKYFHTDLETMRLACYTLSIERLVRLMYKHGKLY</sequence>
<keyword evidence="11" id="KW-1185">Reference proteome</keyword>
<evidence type="ECO:0000313" key="11">
    <source>
        <dbReference type="Proteomes" id="UP000242310"/>
    </source>
</evidence>
<evidence type="ECO:0000259" key="9">
    <source>
        <dbReference type="SMART" id="SM00839"/>
    </source>
</evidence>
<dbReference type="PIRSF" id="PIRSF000185">
    <property type="entry name" value="Glu_DH"/>
    <property type="match status" value="1"/>
</dbReference>
<proteinExistence type="inferred from homology"/>
<feature type="binding site" evidence="6">
    <location>
        <position position="259"/>
    </location>
    <ligand>
        <name>NAD(+)</name>
        <dbReference type="ChEBI" id="CHEBI:57540"/>
    </ligand>
</feature>
<organism evidence="10 11">
    <name type="scientific">Salsuginibacillus halophilus</name>
    <dbReference type="NCBI Taxonomy" id="517424"/>
    <lineage>
        <taxon>Bacteria</taxon>
        <taxon>Bacillati</taxon>
        <taxon>Bacillota</taxon>
        <taxon>Bacilli</taxon>
        <taxon>Bacillales</taxon>
        <taxon>Bacillaceae</taxon>
        <taxon>Salsuginibacillus</taxon>
    </lineage>
</organism>
<gene>
    <name evidence="10" type="ORF">B0H94_110116</name>
</gene>
<dbReference type="InterPro" id="IPR033524">
    <property type="entry name" value="Glu/Leu/Phe/Val_DH_AS"/>
</dbReference>
<feature type="binding site" evidence="6">
    <location>
        <position position="398"/>
    </location>
    <ligand>
        <name>substrate</name>
    </ligand>
</feature>